<comment type="caution">
    <text evidence="1">The sequence shown here is derived from an EMBL/GenBank/DDBJ whole genome shotgun (WGS) entry which is preliminary data.</text>
</comment>
<evidence type="ECO:0000313" key="1">
    <source>
        <dbReference type="EMBL" id="OBR09162.1"/>
    </source>
</evidence>
<dbReference type="KEGG" id="chig:CH63R_07927"/>
<dbReference type="Gene3D" id="3.40.50.150">
    <property type="entry name" value="Vaccinia Virus protein VP39"/>
    <property type="match status" value="1"/>
</dbReference>
<evidence type="ECO:0000313" key="2">
    <source>
        <dbReference type="Proteomes" id="UP000092177"/>
    </source>
</evidence>
<dbReference type="InterPro" id="IPR029063">
    <property type="entry name" value="SAM-dependent_MTases_sf"/>
</dbReference>
<dbReference type="GeneID" id="28867008"/>
<evidence type="ECO:0008006" key="3">
    <source>
        <dbReference type="Google" id="ProtNLM"/>
    </source>
</evidence>
<reference evidence="2" key="1">
    <citation type="journal article" date="2017" name="BMC Genomics">
        <title>Gapless genome assembly of Colletotrichum higginsianum reveals chromosome structure and association of transposable elements with secondary metabolite gene clusters.</title>
        <authorList>
            <person name="Dallery J.-F."/>
            <person name="Lapalu N."/>
            <person name="Zampounis A."/>
            <person name="Pigne S."/>
            <person name="Luyten I."/>
            <person name="Amselem J."/>
            <person name="Wittenberg A.H.J."/>
            <person name="Zhou S."/>
            <person name="de Queiroz M.V."/>
            <person name="Robin G.P."/>
            <person name="Auger A."/>
            <person name="Hainaut M."/>
            <person name="Henrissat B."/>
            <person name="Kim K.-T."/>
            <person name="Lee Y.-H."/>
            <person name="Lespinet O."/>
            <person name="Schwartz D.C."/>
            <person name="Thon M.R."/>
            <person name="O'Connell R.J."/>
        </authorList>
    </citation>
    <scope>NUCLEOTIDE SEQUENCE [LARGE SCALE GENOMIC DNA]</scope>
    <source>
        <strain evidence="2">IMI 349063</strain>
    </source>
</reference>
<proteinExistence type="predicted"/>
<protein>
    <recommendedName>
        <fullName evidence="3">S-adenosyl-L-methionine-dependent methyltransferase</fullName>
    </recommendedName>
</protein>
<dbReference type="EMBL" id="LTAN01000005">
    <property type="protein sequence ID" value="OBR09162.1"/>
    <property type="molecule type" value="Genomic_DNA"/>
</dbReference>
<sequence length="390" mass="43654">MLSCLRSQIFDWDFSSHSHSHSTLISLSFHSHSHSGLITTSLAMASSLGSHPDFWTGLYIGIISSLPAFCATMALITWNYLRQNDIYDNDHWKLNVKMPFTTMWMNMGYWTDADGRPTQDFEQACRALLHEVLAEAGLLKTDLSSSRLALLDLGIGCGDQSLELARLIQQSGCDEYRYVGLTLNPSQFQLALKQPFHEFQTPGDADESIRVFRADAGRPDAWDADVKSAVASLATGRPQNQARWVLALDSIYHFFPSRRPILKYAAQELDASFMAFDLLLSDTASFQQKLMIKLISLAMGCPVGAFVTEAEYKTQLCEAGYDERQIRFRDITDHVFSGLVAHIQRQAAALRPLGISVAKFKVAAKLFSWFARSKTLRATIVVARKKPKVV</sequence>
<accession>A0A1B7YAQ9</accession>
<gene>
    <name evidence="1" type="ORF">CH63R_07927</name>
</gene>
<organism evidence="1 2">
    <name type="scientific">Colletotrichum higginsianum (strain IMI 349063)</name>
    <name type="common">Crucifer anthracnose fungus</name>
    <dbReference type="NCBI Taxonomy" id="759273"/>
    <lineage>
        <taxon>Eukaryota</taxon>
        <taxon>Fungi</taxon>
        <taxon>Dikarya</taxon>
        <taxon>Ascomycota</taxon>
        <taxon>Pezizomycotina</taxon>
        <taxon>Sordariomycetes</taxon>
        <taxon>Hypocreomycetidae</taxon>
        <taxon>Glomerellales</taxon>
        <taxon>Glomerellaceae</taxon>
        <taxon>Colletotrichum</taxon>
        <taxon>Colletotrichum destructivum species complex</taxon>
    </lineage>
</organism>
<name>A0A1B7YAQ9_COLHI</name>
<dbReference type="AlphaFoldDB" id="A0A1B7YAQ9"/>
<dbReference type="SUPFAM" id="SSF53335">
    <property type="entry name" value="S-adenosyl-L-methionine-dependent methyltransferases"/>
    <property type="match status" value="1"/>
</dbReference>
<dbReference type="VEuPathDB" id="FungiDB:CH63R_07927"/>
<dbReference type="OrthoDB" id="61390at2759"/>
<keyword evidence="2" id="KW-1185">Reference proteome</keyword>
<dbReference type="Proteomes" id="UP000092177">
    <property type="component" value="Chromosome 5"/>
</dbReference>
<dbReference type="RefSeq" id="XP_018157679.1">
    <property type="nucleotide sequence ID" value="XM_018302901.1"/>
</dbReference>